<dbReference type="GO" id="GO:0005829">
    <property type="term" value="C:cytosol"/>
    <property type="evidence" value="ECO:0007669"/>
    <property type="project" value="UniProtKB-SubCell"/>
</dbReference>
<dbReference type="RefSeq" id="WP_128913829.1">
    <property type="nucleotide sequence ID" value="NZ_RDSM01000002.1"/>
</dbReference>
<keyword evidence="5" id="KW-0143">Chaperone</keyword>
<comment type="similarity">
    <text evidence="2">Belongs to the FliS family.</text>
</comment>
<dbReference type="Gene3D" id="1.20.120.340">
    <property type="entry name" value="Flagellar protein FliS"/>
    <property type="match status" value="1"/>
</dbReference>
<protein>
    <recommendedName>
        <fullName evidence="8">Flagellar biosynthesis protein FliS</fullName>
    </recommendedName>
</protein>
<proteinExistence type="inferred from homology"/>
<dbReference type="AlphaFoldDB" id="A0A4Q0T477"/>
<dbReference type="InterPro" id="IPR036584">
    <property type="entry name" value="FliS_sf"/>
</dbReference>
<dbReference type="GO" id="GO:0071973">
    <property type="term" value="P:bacterial-type flagellum-dependent cell motility"/>
    <property type="evidence" value="ECO:0007669"/>
    <property type="project" value="TreeGrafter"/>
</dbReference>
<reference evidence="6 7" key="1">
    <citation type="submission" date="2018-11" db="EMBL/GenBank/DDBJ databases">
        <authorList>
            <person name="Mardanov A.V."/>
            <person name="Ravin N.V."/>
            <person name="Dedysh S.N."/>
        </authorList>
    </citation>
    <scope>NUCLEOTIDE SEQUENCE [LARGE SCALE GENOMIC DNA]</scope>
    <source>
        <strain evidence="6 7">AF10</strain>
    </source>
</reference>
<gene>
    <name evidence="6" type="ORF">GRAN_3213</name>
</gene>
<evidence type="ECO:0008006" key="8">
    <source>
        <dbReference type="Google" id="ProtNLM"/>
    </source>
</evidence>
<evidence type="ECO:0000256" key="2">
    <source>
        <dbReference type="ARBA" id="ARBA00008787"/>
    </source>
</evidence>
<name>A0A4Q0T477_9BACT</name>
<comment type="subcellular location">
    <subcellularLocation>
        <location evidence="1">Cytoplasm</location>
        <location evidence="1">Cytosol</location>
    </subcellularLocation>
</comment>
<dbReference type="Pfam" id="PF02561">
    <property type="entry name" value="FliS"/>
    <property type="match status" value="1"/>
</dbReference>
<reference evidence="7" key="2">
    <citation type="submission" date="2019-02" db="EMBL/GenBank/DDBJ databases">
        <title>Granulicella sibirica sp. nov., a psychrotolerant acidobacterium isolated from an organic soil layer in forested tundra, West Siberia.</title>
        <authorList>
            <person name="Oshkin I.Y."/>
            <person name="Kulichevskaya I.S."/>
            <person name="Rijpstra W.I.C."/>
            <person name="Sinninghe Damste J.S."/>
            <person name="Rakitin A.L."/>
            <person name="Ravin N.V."/>
            <person name="Dedysh S.N."/>
        </authorList>
    </citation>
    <scope>NUCLEOTIDE SEQUENCE [LARGE SCALE GENOMIC DNA]</scope>
    <source>
        <strain evidence="7">AF10</strain>
    </source>
</reference>
<dbReference type="GO" id="GO:0044780">
    <property type="term" value="P:bacterial-type flagellum assembly"/>
    <property type="evidence" value="ECO:0007669"/>
    <property type="project" value="InterPro"/>
</dbReference>
<evidence type="ECO:0000256" key="1">
    <source>
        <dbReference type="ARBA" id="ARBA00004514"/>
    </source>
</evidence>
<keyword evidence="3" id="KW-0963">Cytoplasm</keyword>
<dbReference type="InterPro" id="IPR003713">
    <property type="entry name" value="FliS"/>
</dbReference>
<dbReference type="SUPFAM" id="SSF101116">
    <property type="entry name" value="Flagellar export chaperone FliS"/>
    <property type="match status" value="1"/>
</dbReference>
<evidence type="ECO:0000256" key="4">
    <source>
        <dbReference type="ARBA" id="ARBA00022795"/>
    </source>
</evidence>
<organism evidence="6 7">
    <name type="scientific">Granulicella sibirica</name>
    <dbReference type="NCBI Taxonomy" id="2479048"/>
    <lineage>
        <taxon>Bacteria</taxon>
        <taxon>Pseudomonadati</taxon>
        <taxon>Acidobacteriota</taxon>
        <taxon>Terriglobia</taxon>
        <taxon>Terriglobales</taxon>
        <taxon>Acidobacteriaceae</taxon>
        <taxon>Granulicella</taxon>
    </lineage>
</organism>
<dbReference type="EMBL" id="RDSM01000002">
    <property type="protein sequence ID" value="RXH56356.1"/>
    <property type="molecule type" value="Genomic_DNA"/>
</dbReference>
<dbReference type="CDD" id="cd16098">
    <property type="entry name" value="FliS"/>
    <property type="match status" value="1"/>
</dbReference>
<dbReference type="OrthoDB" id="121542at2"/>
<comment type="caution">
    <text evidence="6">The sequence shown here is derived from an EMBL/GenBank/DDBJ whole genome shotgun (WGS) entry which is preliminary data.</text>
</comment>
<dbReference type="NCBIfam" id="TIGR00208">
    <property type="entry name" value="fliS"/>
    <property type="match status" value="1"/>
</dbReference>
<sequence length="157" mass="17666">MNGSSYQQKALVGATGIELILAAYDGALRFLYRAIQAVEDHDRRERLLAVGRVVDIFMYLQARLRLDIGGAPAAALSDFYAAMFTMTLEASHAESKEKLLEVIDCVRHVRDAWQLASRDPEACRVLPRELRTREERYLPSSITAHEELEPATTTWSA</sequence>
<dbReference type="Proteomes" id="UP000289437">
    <property type="component" value="Unassembled WGS sequence"/>
</dbReference>
<dbReference type="PANTHER" id="PTHR34773:SF1">
    <property type="entry name" value="FLAGELLAR SECRETION CHAPERONE FLIS"/>
    <property type="match status" value="1"/>
</dbReference>
<evidence type="ECO:0000256" key="5">
    <source>
        <dbReference type="ARBA" id="ARBA00023186"/>
    </source>
</evidence>
<evidence type="ECO:0000256" key="3">
    <source>
        <dbReference type="ARBA" id="ARBA00022490"/>
    </source>
</evidence>
<dbReference type="PANTHER" id="PTHR34773">
    <property type="entry name" value="FLAGELLAR SECRETION CHAPERONE FLIS"/>
    <property type="match status" value="1"/>
</dbReference>
<keyword evidence="4" id="KW-1005">Bacterial flagellum biogenesis</keyword>
<evidence type="ECO:0000313" key="6">
    <source>
        <dbReference type="EMBL" id="RXH56356.1"/>
    </source>
</evidence>
<accession>A0A4Q0T477</accession>
<evidence type="ECO:0000313" key="7">
    <source>
        <dbReference type="Proteomes" id="UP000289437"/>
    </source>
</evidence>
<keyword evidence="7" id="KW-1185">Reference proteome</keyword>